<dbReference type="AlphaFoldDB" id="A0A2D0NIG8"/>
<proteinExistence type="predicted"/>
<feature type="signal peptide" evidence="1">
    <location>
        <begin position="1"/>
        <end position="19"/>
    </location>
</feature>
<organism evidence="2 3">
    <name type="scientific">Flavilitoribacter nigricans (strain ATCC 23147 / DSM 23189 / NBRC 102662 / NCIMB 1420 / SS-2)</name>
    <name type="common">Lewinella nigricans</name>
    <dbReference type="NCBI Taxonomy" id="1122177"/>
    <lineage>
        <taxon>Bacteria</taxon>
        <taxon>Pseudomonadati</taxon>
        <taxon>Bacteroidota</taxon>
        <taxon>Saprospiria</taxon>
        <taxon>Saprospirales</taxon>
        <taxon>Lewinellaceae</taxon>
        <taxon>Flavilitoribacter</taxon>
    </lineage>
</organism>
<evidence type="ECO:0000313" key="2">
    <source>
        <dbReference type="EMBL" id="PHN08291.1"/>
    </source>
</evidence>
<gene>
    <name evidence="2" type="ORF">CRP01_02925</name>
</gene>
<dbReference type="RefSeq" id="WP_099148493.1">
    <property type="nucleotide sequence ID" value="NZ_PDUD01000002.1"/>
</dbReference>
<accession>A0A2D0NIG8</accession>
<reference evidence="2 3" key="1">
    <citation type="submission" date="2017-10" db="EMBL/GenBank/DDBJ databases">
        <title>The draft genome sequence of Lewinella nigricans NBRC 102662.</title>
        <authorList>
            <person name="Wang K."/>
        </authorList>
    </citation>
    <scope>NUCLEOTIDE SEQUENCE [LARGE SCALE GENOMIC DNA]</scope>
    <source>
        <strain evidence="2 3">NBRC 102662</strain>
    </source>
</reference>
<evidence type="ECO:0000313" key="3">
    <source>
        <dbReference type="Proteomes" id="UP000223913"/>
    </source>
</evidence>
<evidence type="ECO:0000256" key="1">
    <source>
        <dbReference type="SAM" id="SignalP"/>
    </source>
</evidence>
<dbReference type="Proteomes" id="UP000223913">
    <property type="component" value="Unassembled WGS sequence"/>
</dbReference>
<sequence length="533" mass="61831">MRLILSTLLVLALATASRSQDYLPLLQPDAVWSVLHQEPSSFWARDTFTEHYRIGSDTLHDGLIWKKLYYSTAPVFSWDDPDLQLAGFIREEDQRVYYAGGFIRYHEIDDPIYDFTLEVGDVFHKSLDDTGQPQHLVVHAIDTVRLLDDLPRRRFHLGIYYPIEDRWQAYDYCIWIEGMGEQNNGLLPQYLPPYLGADTRTLDKLLCYQRQEELIFQSSVLDGCHYEYAYERFINSSKIWAVQHEEVIFTGPDSYVIDTLTEHYWISTVEPVLVEGQLGFPVFINYDSAFNYFSPDNQQIGIIWEEDRRVYYRGRYYYDSLLYDFNLLPGDTILEYNTDVGEPIIQVVTEVDTLVLADGIPRKRLYTGYWFRGHGSESDEFFPSDIIWVEGIGDITHGLLPQHGLMLPNLRHRDALLCMKENDGIVYQNPDFTACFIERLTSPVREIPQLPLAIAPNPVSDRLHLRQLDQLPPGELLISDVWGRNYYRQSCRPACPDLSIDVGDWPAGLYLIRYTSGGARYQAKRLIKLGTKN</sequence>
<feature type="chain" id="PRO_5012609858" description="T9SS type A sorting domain-containing protein" evidence="1">
    <location>
        <begin position="20"/>
        <end position="533"/>
    </location>
</feature>
<dbReference type="EMBL" id="PDUD01000002">
    <property type="protein sequence ID" value="PHN08291.1"/>
    <property type="molecule type" value="Genomic_DNA"/>
</dbReference>
<comment type="caution">
    <text evidence="2">The sequence shown here is derived from an EMBL/GenBank/DDBJ whole genome shotgun (WGS) entry which is preliminary data.</text>
</comment>
<protein>
    <recommendedName>
        <fullName evidence="4">T9SS type A sorting domain-containing protein</fullName>
    </recommendedName>
</protein>
<evidence type="ECO:0008006" key="4">
    <source>
        <dbReference type="Google" id="ProtNLM"/>
    </source>
</evidence>
<keyword evidence="3" id="KW-1185">Reference proteome</keyword>
<keyword evidence="1" id="KW-0732">Signal</keyword>
<name>A0A2D0NIG8_FLAN2</name>
<dbReference type="OrthoDB" id="9809277at2"/>